<dbReference type="EMBL" id="RSCK01000208">
    <property type="protein sequence ID" value="RUS94413.1"/>
    <property type="molecule type" value="Genomic_DNA"/>
</dbReference>
<keyword evidence="2" id="KW-1185">Reference proteome</keyword>
<comment type="caution">
    <text evidence="1">The sequence shown here is derived from an EMBL/GenBank/DDBJ whole genome shotgun (WGS) entry which is preliminary data.</text>
</comment>
<evidence type="ECO:0000313" key="1">
    <source>
        <dbReference type="EMBL" id="RUS94413.1"/>
    </source>
</evidence>
<evidence type="ECO:0008006" key="3">
    <source>
        <dbReference type="Google" id="ProtNLM"/>
    </source>
</evidence>
<organism evidence="1 2">
    <name type="scientific">Chroococcidiopsis cubana SAG 39.79</name>
    <dbReference type="NCBI Taxonomy" id="388085"/>
    <lineage>
        <taxon>Bacteria</taxon>
        <taxon>Bacillati</taxon>
        <taxon>Cyanobacteriota</taxon>
        <taxon>Cyanophyceae</taxon>
        <taxon>Chroococcidiopsidales</taxon>
        <taxon>Chroococcidiopsidaceae</taxon>
        <taxon>Chroococcidiopsis</taxon>
    </lineage>
</organism>
<proteinExistence type="predicted"/>
<name>A0AB37U7L7_9CYAN</name>
<reference evidence="1 2" key="1">
    <citation type="journal article" date="2019" name="Genome Biol. Evol.">
        <title>Day and night: Metabolic profiles and evolutionary relationships of six axenic non-marine cyanobacteria.</title>
        <authorList>
            <person name="Will S.E."/>
            <person name="Henke P."/>
            <person name="Boedeker C."/>
            <person name="Huang S."/>
            <person name="Brinkmann H."/>
            <person name="Rohde M."/>
            <person name="Jarek M."/>
            <person name="Friedl T."/>
            <person name="Seufert S."/>
            <person name="Schumacher M."/>
            <person name="Overmann J."/>
            <person name="Neumann-Schaal M."/>
            <person name="Petersen J."/>
        </authorList>
    </citation>
    <scope>NUCLEOTIDE SEQUENCE [LARGE SCALE GENOMIC DNA]</scope>
    <source>
        <strain evidence="1 2">SAG 39.79</strain>
    </source>
</reference>
<sequence>MKDLVDIYFPRAYKIRVILYNLNTHTPAALYETFLPQGARQNLERLEFHCTPNMELVDSGRN</sequence>
<dbReference type="Proteomes" id="UP000282574">
    <property type="component" value="Unassembled WGS sequence"/>
</dbReference>
<evidence type="ECO:0000313" key="2">
    <source>
        <dbReference type="Proteomes" id="UP000282574"/>
    </source>
</evidence>
<dbReference type="AlphaFoldDB" id="A0AB37U7L7"/>
<gene>
    <name evidence="1" type="ORF">DSM107010_71850</name>
</gene>
<accession>A0AB37U7L7</accession>
<protein>
    <recommendedName>
        <fullName evidence="3">Tc1-like transposase DDE domain-containing protein</fullName>
    </recommendedName>
</protein>